<keyword evidence="1" id="KW-0812">Transmembrane</keyword>
<accession>A0ABU7TVD3</accession>
<sequence>MTKNQFAGLTEKMTFENVKEHLKKSPLDMALYGVGIGAAGWAMDAYGAENALLIIEAATAAVGLPLIAGLSIRWACNCARGRRTPFVGASEFRYLRRLLQTACNVFAWCASKLGRPAAAAVALLLGAIVGMTPGEVVKTANWAPMTAFTVAYPPPVWQSATAHVEPFSDYGRSAKAAINMQPDYPRD</sequence>
<feature type="transmembrane region" description="Helical" evidence="1">
    <location>
        <begin position="29"/>
        <end position="47"/>
    </location>
</feature>
<evidence type="ECO:0000256" key="1">
    <source>
        <dbReference type="SAM" id="Phobius"/>
    </source>
</evidence>
<evidence type="ECO:0000313" key="3">
    <source>
        <dbReference type="Proteomes" id="UP001355206"/>
    </source>
</evidence>
<keyword evidence="1" id="KW-1133">Transmembrane helix</keyword>
<gene>
    <name evidence="2" type="ORF">MOTC310_24390</name>
</gene>
<dbReference type="Proteomes" id="UP001355206">
    <property type="component" value="Unassembled WGS sequence"/>
</dbReference>
<comment type="caution">
    <text evidence="2">The sequence shown here is derived from an EMBL/GenBank/DDBJ whole genome shotgun (WGS) entry which is preliminary data.</text>
</comment>
<reference evidence="2 3" key="1">
    <citation type="journal article" date="2012" name="Genet. Mol. Biol.">
        <title>Analysis of 16S rRNA and mxaF genes revealing insights into Methylobacterium niche-specific plant association.</title>
        <authorList>
            <person name="Dourado M.N."/>
            <person name="Andreote F.D."/>
            <person name="Dini-Andreote F."/>
            <person name="Conti R."/>
            <person name="Araujo J.M."/>
            <person name="Araujo W.L."/>
        </authorList>
    </citation>
    <scope>NUCLEOTIDE SEQUENCE [LARGE SCALE GENOMIC DNA]</scope>
    <source>
        <strain evidence="2 3">TC3-10</strain>
    </source>
</reference>
<feature type="transmembrane region" description="Helical" evidence="1">
    <location>
        <begin position="53"/>
        <end position="76"/>
    </location>
</feature>
<protein>
    <submittedName>
        <fullName evidence="2">Uncharacterized protein</fullName>
    </submittedName>
</protein>
<dbReference type="RefSeq" id="WP_331303655.1">
    <property type="nucleotide sequence ID" value="NZ_MLCA01000014.1"/>
</dbReference>
<evidence type="ECO:0000313" key="2">
    <source>
        <dbReference type="EMBL" id="MEE7493421.1"/>
    </source>
</evidence>
<dbReference type="EMBL" id="MLCA01000014">
    <property type="protein sequence ID" value="MEE7493421.1"/>
    <property type="molecule type" value="Genomic_DNA"/>
</dbReference>
<keyword evidence="3" id="KW-1185">Reference proteome</keyword>
<keyword evidence="1" id="KW-0472">Membrane</keyword>
<organism evidence="2 3">
    <name type="scientific">Methylobacterium oryzae</name>
    <dbReference type="NCBI Taxonomy" id="334852"/>
    <lineage>
        <taxon>Bacteria</taxon>
        <taxon>Pseudomonadati</taxon>
        <taxon>Pseudomonadota</taxon>
        <taxon>Alphaproteobacteria</taxon>
        <taxon>Hyphomicrobiales</taxon>
        <taxon>Methylobacteriaceae</taxon>
        <taxon>Methylobacterium</taxon>
    </lineage>
</organism>
<name>A0ABU7TVD3_9HYPH</name>
<proteinExistence type="predicted"/>